<keyword evidence="2" id="KW-1185">Reference proteome</keyword>
<evidence type="ECO:0000313" key="2">
    <source>
        <dbReference type="Proteomes" id="UP001243846"/>
    </source>
</evidence>
<dbReference type="Proteomes" id="UP001243846">
    <property type="component" value="Unassembled WGS sequence"/>
</dbReference>
<gene>
    <name evidence="1" type="ORF">QWZ10_03070</name>
</gene>
<evidence type="ECO:0000313" key="1">
    <source>
        <dbReference type="EMBL" id="MDN3711054.1"/>
    </source>
</evidence>
<accession>A0ABT8D719</accession>
<protein>
    <submittedName>
        <fullName evidence="1">Uncharacterized protein</fullName>
    </submittedName>
</protein>
<proteinExistence type="predicted"/>
<sequence length="43" mass="4304">MIRPETCAPTATSRAGLSVPLASTVCSIVARATGAVMTCKALP</sequence>
<reference evidence="2" key="1">
    <citation type="journal article" date="2019" name="Int. J. Syst. Evol. Microbiol.">
        <title>The Global Catalogue of Microorganisms (GCM) 10K type strain sequencing project: providing services to taxonomists for standard genome sequencing and annotation.</title>
        <authorList>
            <consortium name="The Broad Institute Genomics Platform"/>
            <consortium name="The Broad Institute Genome Sequencing Center for Infectious Disease"/>
            <person name="Wu L."/>
            <person name="Ma J."/>
        </authorList>
    </citation>
    <scope>NUCLEOTIDE SEQUENCE [LARGE SCALE GENOMIC DNA]</scope>
    <source>
        <strain evidence="2">CECT 8482</strain>
    </source>
</reference>
<dbReference type="EMBL" id="JAUFRC010000001">
    <property type="protein sequence ID" value="MDN3711054.1"/>
    <property type="molecule type" value="Genomic_DNA"/>
</dbReference>
<comment type="caution">
    <text evidence="1">The sequence shown here is derived from an EMBL/GenBank/DDBJ whole genome shotgun (WGS) entry which is preliminary data.</text>
</comment>
<organism evidence="1 2">
    <name type="scientific">Paracoccus cavernae</name>
    <dbReference type="NCBI Taxonomy" id="1571207"/>
    <lineage>
        <taxon>Bacteria</taxon>
        <taxon>Pseudomonadati</taxon>
        <taxon>Pseudomonadota</taxon>
        <taxon>Alphaproteobacteria</taxon>
        <taxon>Rhodobacterales</taxon>
        <taxon>Paracoccaceae</taxon>
        <taxon>Paracoccus</taxon>
    </lineage>
</organism>
<name>A0ABT8D719_9RHOB</name>